<evidence type="ECO:0000313" key="3">
    <source>
        <dbReference type="Proteomes" id="UP000199494"/>
    </source>
</evidence>
<proteinExistence type="predicted"/>
<gene>
    <name evidence="2" type="ORF">SAMN05421630_1172</name>
</gene>
<dbReference type="KEGG" id="pmad:BAY61_03550"/>
<dbReference type="InterPro" id="IPR047057">
    <property type="entry name" value="MerR_fam"/>
</dbReference>
<protein>
    <submittedName>
        <fullName evidence="2">DNA-binding transcriptional regulator, MerR family</fullName>
    </submittedName>
</protein>
<dbReference type="SUPFAM" id="SSF46955">
    <property type="entry name" value="Putative DNA-binding domain"/>
    <property type="match status" value="1"/>
</dbReference>
<dbReference type="GO" id="GO:0003677">
    <property type="term" value="F:DNA binding"/>
    <property type="evidence" value="ECO:0007669"/>
    <property type="project" value="UniProtKB-KW"/>
</dbReference>
<dbReference type="Proteomes" id="UP000199494">
    <property type="component" value="Unassembled WGS sequence"/>
</dbReference>
<dbReference type="PRINTS" id="PR00040">
    <property type="entry name" value="HTHMERR"/>
</dbReference>
<dbReference type="InterPro" id="IPR009061">
    <property type="entry name" value="DNA-bd_dom_put_sf"/>
</dbReference>
<dbReference type="RefSeq" id="WP_091810803.1">
    <property type="nucleotide sequence ID" value="NZ_CP016353.1"/>
</dbReference>
<dbReference type="AlphaFoldDB" id="A0A222VK69"/>
<name>A0A222VK69_9PSEU</name>
<dbReference type="OrthoDB" id="5242095at2"/>
<evidence type="ECO:0000313" key="2">
    <source>
        <dbReference type="EMBL" id="SDE01383.1"/>
    </source>
</evidence>
<dbReference type="PANTHER" id="PTHR30204:SF98">
    <property type="entry name" value="HTH-TYPE TRANSCRIPTIONAL REGULATOR ADHR"/>
    <property type="match status" value="1"/>
</dbReference>
<dbReference type="STRING" id="530584.SAMN05421630_1172"/>
<evidence type="ECO:0000256" key="1">
    <source>
        <dbReference type="ARBA" id="ARBA00023125"/>
    </source>
</evidence>
<dbReference type="GO" id="GO:0003700">
    <property type="term" value="F:DNA-binding transcription factor activity"/>
    <property type="evidence" value="ECO:0007669"/>
    <property type="project" value="InterPro"/>
</dbReference>
<keyword evidence="1 2" id="KW-0238">DNA-binding</keyword>
<dbReference type="CDD" id="cd01109">
    <property type="entry name" value="HTH_YyaN"/>
    <property type="match status" value="1"/>
</dbReference>
<dbReference type="PANTHER" id="PTHR30204">
    <property type="entry name" value="REDOX-CYCLING DRUG-SENSING TRANSCRIPTIONAL ACTIVATOR SOXR"/>
    <property type="match status" value="1"/>
</dbReference>
<dbReference type="PROSITE" id="PS50937">
    <property type="entry name" value="HTH_MERR_2"/>
    <property type="match status" value="1"/>
</dbReference>
<sequence length="130" mass="14943">MGHSIAEAARRSGLSIDTLRYYERIKLLDPPERDAAGRRDYSEEDLTWLAFLTRLRTTGMPIRRMREYASLRRRGTASAGRRKAILVEQRAVVAERIEELRACMDVLDYKIGNYERIERDAALVPSEATA</sequence>
<organism evidence="2 3">
    <name type="scientific">Prauserella marina</name>
    <dbReference type="NCBI Taxonomy" id="530584"/>
    <lineage>
        <taxon>Bacteria</taxon>
        <taxon>Bacillati</taxon>
        <taxon>Actinomycetota</taxon>
        <taxon>Actinomycetes</taxon>
        <taxon>Pseudonocardiales</taxon>
        <taxon>Pseudonocardiaceae</taxon>
        <taxon>Prauserella</taxon>
    </lineage>
</organism>
<dbReference type="InterPro" id="IPR000551">
    <property type="entry name" value="MerR-type_HTH_dom"/>
</dbReference>
<dbReference type="Gene3D" id="1.10.1660.10">
    <property type="match status" value="1"/>
</dbReference>
<dbReference type="SMART" id="SM00422">
    <property type="entry name" value="HTH_MERR"/>
    <property type="match status" value="1"/>
</dbReference>
<dbReference type="EMBL" id="FMZE01000017">
    <property type="protein sequence ID" value="SDE01383.1"/>
    <property type="molecule type" value="Genomic_DNA"/>
</dbReference>
<reference evidence="2 3" key="1">
    <citation type="submission" date="2016-10" db="EMBL/GenBank/DDBJ databases">
        <authorList>
            <person name="de Groot N.N."/>
        </authorList>
    </citation>
    <scope>NUCLEOTIDE SEQUENCE [LARGE SCALE GENOMIC DNA]</scope>
    <source>
        <strain evidence="2 3">CGMCC 4.5506</strain>
    </source>
</reference>
<keyword evidence="3" id="KW-1185">Reference proteome</keyword>
<dbReference type="Pfam" id="PF13411">
    <property type="entry name" value="MerR_1"/>
    <property type="match status" value="1"/>
</dbReference>
<accession>A0A222VK69</accession>